<name>A0A0F9DLW6_9ZZZZ</name>
<dbReference type="EMBL" id="LAZR01028401">
    <property type="protein sequence ID" value="KKL62718.1"/>
    <property type="molecule type" value="Genomic_DNA"/>
</dbReference>
<organism evidence="1">
    <name type="scientific">marine sediment metagenome</name>
    <dbReference type="NCBI Taxonomy" id="412755"/>
    <lineage>
        <taxon>unclassified sequences</taxon>
        <taxon>metagenomes</taxon>
        <taxon>ecological metagenomes</taxon>
    </lineage>
</organism>
<comment type="caution">
    <text evidence="1">The sequence shown here is derived from an EMBL/GenBank/DDBJ whole genome shotgun (WGS) entry which is preliminary data.</text>
</comment>
<evidence type="ECO:0000313" key="1">
    <source>
        <dbReference type="EMBL" id="KKL62718.1"/>
    </source>
</evidence>
<protein>
    <submittedName>
        <fullName evidence="1">Uncharacterized protein</fullName>
    </submittedName>
</protein>
<feature type="non-terminal residue" evidence="1">
    <location>
        <position position="1"/>
    </location>
</feature>
<accession>A0A0F9DLW6</accession>
<proteinExistence type="predicted"/>
<sequence>FIKATSFAEKDWQLSLVRPSLEDVFVTCTGQGRQ</sequence>
<gene>
    <name evidence="1" type="ORF">LCGC14_2182380</name>
</gene>
<dbReference type="AlphaFoldDB" id="A0A0F9DLW6"/>
<reference evidence="1" key="1">
    <citation type="journal article" date="2015" name="Nature">
        <title>Complex archaea that bridge the gap between prokaryotes and eukaryotes.</title>
        <authorList>
            <person name="Spang A."/>
            <person name="Saw J.H."/>
            <person name="Jorgensen S.L."/>
            <person name="Zaremba-Niedzwiedzka K."/>
            <person name="Martijn J."/>
            <person name="Lind A.E."/>
            <person name="van Eijk R."/>
            <person name="Schleper C."/>
            <person name="Guy L."/>
            <person name="Ettema T.J."/>
        </authorList>
    </citation>
    <scope>NUCLEOTIDE SEQUENCE</scope>
</reference>